<dbReference type="RefSeq" id="WP_254759362.1">
    <property type="nucleotide sequence ID" value="NZ_JANCLT010000006.1"/>
</dbReference>
<comment type="caution">
    <text evidence="3">The sequence shown here is derived from an EMBL/GenBank/DDBJ whole genome shotgun (WGS) entry which is preliminary data.</text>
</comment>
<dbReference type="Pfam" id="PF13411">
    <property type="entry name" value="MerR_1"/>
    <property type="match status" value="1"/>
</dbReference>
<sequence>MYRIGELAELAHVSKRTIDYYTNLGLLTAQRSQSNYRYYDEQALQTLRLIEHCKRMHMPLCEIKSLLEQRAESQQAPMQVEELAQLLRRIEGDLLHIQPQLRLLTAEQQEKLKRQLAPSVSALMQALLWQH</sequence>
<dbReference type="InterPro" id="IPR000551">
    <property type="entry name" value="MerR-type_HTH_dom"/>
</dbReference>
<evidence type="ECO:0000313" key="4">
    <source>
        <dbReference type="Proteomes" id="UP001156102"/>
    </source>
</evidence>
<dbReference type="PRINTS" id="PR00040">
    <property type="entry name" value="HTHMERR"/>
</dbReference>
<protein>
    <submittedName>
        <fullName evidence="3">MerR family transcriptional regulator</fullName>
    </submittedName>
</protein>
<dbReference type="SMART" id="SM00422">
    <property type="entry name" value="HTH_MERR"/>
    <property type="match status" value="1"/>
</dbReference>
<dbReference type="PROSITE" id="PS50937">
    <property type="entry name" value="HTH_MERR_2"/>
    <property type="match status" value="1"/>
</dbReference>
<dbReference type="SUPFAM" id="SSF46955">
    <property type="entry name" value="Putative DNA-binding domain"/>
    <property type="match status" value="1"/>
</dbReference>
<dbReference type="InterPro" id="IPR047057">
    <property type="entry name" value="MerR_fam"/>
</dbReference>
<evidence type="ECO:0000259" key="2">
    <source>
        <dbReference type="PROSITE" id="PS50937"/>
    </source>
</evidence>
<evidence type="ECO:0000256" key="1">
    <source>
        <dbReference type="ARBA" id="ARBA00023125"/>
    </source>
</evidence>
<organism evidence="3 4">
    <name type="scientific">Ectobacillus ponti</name>
    <dbReference type="NCBI Taxonomy" id="2961894"/>
    <lineage>
        <taxon>Bacteria</taxon>
        <taxon>Bacillati</taxon>
        <taxon>Bacillota</taxon>
        <taxon>Bacilli</taxon>
        <taxon>Bacillales</taxon>
        <taxon>Bacillaceae</taxon>
        <taxon>Ectobacillus</taxon>
    </lineage>
</organism>
<gene>
    <name evidence="3" type="ORF">NK662_12970</name>
</gene>
<feature type="domain" description="HTH merR-type" evidence="2">
    <location>
        <begin position="1"/>
        <end position="69"/>
    </location>
</feature>
<dbReference type="AlphaFoldDB" id="A0AA41X9N2"/>
<accession>A0AA41X9N2</accession>
<name>A0AA41X9N2_9BACI</name>
<dbReference type="Proteomes" id="UP001156102">
    <property type="component" value="Unassembled WGS sequence"/>
</dbReference>
<dbReference type="EMBL" id="JANCLT010000006">
    <property type="protein sequence ID" value="MCP8969440.1"/>
    <property type="molecule type" value="Genomic_DNA"/>
</dbReference>
<dbReference type="InterPro" id="IPR009061">
    <property type="entry name" value="DNA-bd_dom_put_sf"/>
</dbReference>
<reference evidence="3" key="1">
    <citation type="submission" date="2022-07" db="EMBL/GenBank/DDBJ databases">
        <authorList>
            <person name="Li W.-J."/>
            <person name="Deng Q.-Q."/>
        </authorList>
    </citation>
    <scope>NUCLEOTIDE SEQUENCE</scope>
    <source>
        <strain evidence="3">SYSU M60031</strain>
    </source>
</reference>
<keyword evidence="4" id="KW-1185">Reference proteome</keyword>
<dbReference type="GO" id="GO:0003700">
    <property type="term" value="F:DNA-binding transcription factor activity"/>
    <property type="evidence" value="ECO:0007669"/>
    <property type="project" value="InterPro"/>
</dbReference>
<evidence type="ECO:0000313" key="3">
    <source>
        <dbReference type="EMBL" id="MCP8969440.1"/>
    </source>
</evidence>
<dbReference type="PANTHER" id="PTHR30204">
    <property type="entry name" value="REDOX-CYCLING DRUG-SENSING TRANSCRIPTIONAL ACTIVATOR SOXR"/>
    <property type="match status" value="1"/>
</dbReference>
<dbReference type="GO" id="GO:0003677">
    <property type="term" value="F:DNA binding"/>
    <property type="evidence" value="ECO:0007669"/>
    <property type="project" value="UniProtKB-KW"/>
</dbReference>
<keyword evidence="1" id="KW-0238">DNA-binding</keyword>
<dbReference type="Gene3D" id="1.10.1660.10">
    <property type="match status" value="1"/>
</dbReference>
<dbReference type="PANTHER" id="PTHR30204:SF95">
    <property type="entry name" value="HTH-TYPE TRANSCRIPTIONAL REGULATOR CUER"/>
    <property type="match status" value="1"/>
</dbReference>
<proteinExistence type="predicted"/>